<dbReference type="PANTHER" id="PTHR37204">
    <property type="entry name" value="TRANSMEMBRANE PROTEIN"/>
    <property type="match status" value="1"/>
</dbReference>
<dbReference type="PANTHER" id="PTHR37204:SF1">
    <property type="entry name" value="TRANSMEMBRANE PROTEIN"/>
    <property type="match status" value="1"/>
</dbReference>
<dbReference type="AlphaFoldDB" id="A0AAW1P887"/>
<evidence type="ECO:0008006" key="3">
    <source>
        <dbReference type="Google" id="ProtNLM"/>
    </source>
</evidence>
<keyword evidence="2" id="KW-1185">Reference proteome</keyword>
<dbReference type="EMBL" id="JALJOQ010000039">
    <property type="protein sequence ID" value="KAK9806058.1"/>
    <property type="molecule type" value="Genomic_DNA"/>
</dbReference>
<proteinExistence type="predicted"/>
<gene>
    <name evidence="1" type="ORF">WJX73_010102</name>
</gene>
<evidence type="ECO:0000313" key="1">
    <source>
        <dbReference type="EMBL" id="KAK9806058.1"/>
    </source>
</evidence>
<reference evidence="1 2" key="1">
    <citation type="journal article" date="2024" name="Nat. Commun.">
        <title>Phylogenomics reveals the evolutionary origins of lichenization in chlorophyte algae.</title>
        <authorList>
            <person name="Puginier C."/>
            <person name="Libourel C."/>
            <person name="Otte J."/>
            <person name="Skaloud P."/>
            <person name="Haon M."/>
            <person name="Grisel S."/>
            <person name="Petersen M."/>
            <person name="Berrin J.G."/>
            <person name="Delaux P.M."/>
            <person name="Dal Grande F."/>
            <person name="Keller J."/>
        </authorList>
    </citation>
    <scope>NUCLEOTIDE SEQUENCE [LARGE SCALE GENOMIC DNA]</scope>
    <source>
        <strain evidence="1 2">SAG 2036</strain>
    </source>
</reference>
<dbReference type="Proteomes" id="UP001465755">
    <property type="component" value="Unassembled WGS sequence"/>
</dbReference>
<dbReference type="Gene3D" id="3.90.1140.10">
    <property type="entry name" value="Cyclic phosphodiesterase"/>
    <property type="match status" value="1"/>
</dbReference>
<accession>A0AAW1P887</accession>
<sequence>MASESDELCRTYEGMQATFAKQGLDLEFIAGLRDSYQLDEHGEPQPLTYAELRPSLPPATQRLVVFPLDTSAELLKQAVAATEDIIDHALPPGTTVYTNAPSRLHITIFYLSHVEDPQPEPYKAKGSGATHSSDLNPERLQLEEETLRSAVAQFPAFSVQVDRVLLANSGTLLLTYTDPSGQMQAFRSHLRKTLPGAPKRQTNIIHTSLLRILSPQQLDDKTREAVQAKCDEWTQKLRGKELPCSALWYLHESYYANIQGKSTTLSLK</sequence>
<comment type="caution">
    <text evidence="1">The sequence shown here is derived from an EMBL/GenBank/DDBJ whole genome shotgun (WGS) entry which is preliminary data.</text>
</comment>
<organism evidence="1 2">
    <name type="scientific">Symbiochloris irregularis</name>
    <dbReference type="NCBI Taxonomy" id="706552"/>
    <lineage>
        <taxon>Eukaryota</taxon>
        <taxon>Viridiplantae</taxon>
        <taxon>Chlorophyta</taxon>
        <taxon>core chlorophytes</taxon>
        <taxon>Trebouxiophyceae</taxon>
        <taxon>Trebouxiales</taxon>
        <taxon>Trebouxiaceae</taxon>
        <taxon>Symbiochloris</taxon>
    </lineage>
</organism>
<protein>
    <recommendedName>
        <fullName evidence="3">Protein kinase A anchor protein nuclear localisation signal domain-containing protein</fullName>
    </recommendedName>
</protein>
<evidence type="ECO:0000313" key="2">
    <source>
        <dbReference type="Proteomes" id="UP001465755"/>
    </source>
</evidence>
<name>A0AAW1P887_9CHLO</name>